<dbReference type="InterPro" id="IPR001610">
    <property type="entry name" value="PAC"/>
</dbReference>
<proteinExistence type="predicted"/>
<dbReference type="InterPro" id="IPR035965">
    <property type="entry name" value="PAS-like_dom_sf"/>
</dbReference>
<sequence length="152" mass="17009">MTDTQRIQCMAPSRPRPACPPRLGDAPFLPPLPAGWQCDLESEALTWSRGVFDLFGIPRGTPLDRRATLDFYLPESRTELERLRSAALATYGSFTFEAQIRRADGDLRWMRVSADVQKVNGRAAVLYGTKRDITAEITGYPVARPAMPAQQR</sequence>
<dbReference type="InterPro" id="IPR013655">
    <property type="entry name" value="PAS_fold_3"/>
</dbReference>
<keyword evidence="3" id="KW-1185">Reference proteome</keyword>
<dbReference type="SUPFAM" id="SSF55785">
    <property type="entry name" value="PYP-like sensor domain (PAS domain)"/>
    <property type="match status" value="1"/>
</dbReference>
<feature type="domain" description="PAS fold-3" evidence="1">
    <location>
        <begin position="45"/>
        <end position="128"/>
    </location>
</feature>
<accession>A0ABV7SZA1</accession>
<dbReference type="Proteomes" id="UP001595713">
    <property type="component" value="Unassembled WGS sequence"/>
</dbReference>
<dbReference type="NCBIfam" id="TIGR00229">
    <property type="entry name" value="sensory_box"/>
    <property type="match status" value="1"/>
</dbReference>
<evidence type="ECO:0000259" key="1">
    <source>
        <dbReference type="Pfam" id="PF08447"/>
    </source>
</evidence>
<name>A0ABV7SZA1_9SPHN</name>
<dbReference type="EMBL" id="JBHRXP010000007">
    <property type="protein sequence ID" value="MFC3581632.1"/>
    <property type="molecule type" value="Genomic_DNA"/>
</dbReference>
<dbReference type="RefSeq" id="WP_261292520.1">
    <property type="nucleotide sequence ID" value="NZ_JANQBK010000001.1"/>
</dbReference>
<evidence type="ECO:0000313" key="2">
    <source>
        <dbReference type="EMBL" id="MFC3581632.1"/>
    </source>
</evidence>
<dbReference type="Gene3D" id="3.30.450.20">
    <property type="entry name" value="PAS domain"/>
    <property type="match status" value="1"/>
</dbReference>
<dbReference type="Pfam" id="PF08447">
    <property type="entry name" value="PAS_3"/>
    <property type="match status" value="1"/>
</dbReference>
<protein>
    <submittedName>
        <fullName evidence="2">PAS domain-containing protein</fullName>
    </submittedName>
</protein>
<evidence type="ECO:0000313" key="3">
    <source>
        <dbReference type="Proteomes" id="UP001595713"/>
    </source>
</evidence>
<organism evidence="2 3">
    <name type="scientific">Sphingomonas hylomeconis</name>
    <dbReference type="NCBI Taxonomy" id="1395958"/>
    <lineage>
        <taxon>Bacteria</taxon>
        <taxon>Pseudomonadati</taxon>
        <taxon>Pseudomonadota</taxon>
        <taxon>Alphaproteobacteria</taxon>
        <taxon>Sphingomonadales</taxon>
        <taxon>Sphingomonadaceae</taxon>
        <taxon>Sphingomonas</taxon>
    </lineage>
</organism>
<gene>
    <name evidence="2" type="ORF">ACFONA_15790</name>
</gene>
<reference evidence="3" key="1">
    <citation type="journal article" date="2019" name="Int. J. Syst. Evol. Microbiol.">
        <title>The Global Catalogue of Microorganisms (GCM) 10K type strain sequencing project: providing services to taxonomists for standard genome sequencing and annotation.</title>
        <authorList>
            <consortium name="The Broad Institute Genomics Platform"/>
            <consortium name="The Broad Institute Genome Sequencing Center for Infectious Disease"/>
            <person name="Wu L."/>
            <person name="Ma J."/>
        </authorList>
    </citation>
    <scope>NUCLEOTIDE SEQUENCE [LARGE SCALE GENOMIC DNA]</scope>
    <source>
        <strain evidence="3">KCTC 42739</strain>
    </source>
</reference>
<dbReference type="CDD" id="cd00130">
    <property type="entry name" value="PAS"/>
    <property type="match status" value="1"/>
</dbReference>
<dbReference type="InterPro" id="IPR000014">
    <property type="entry name" value="PAS"/>
</dbReference>
<dbReference type="SMART" id="SM00086">
    <property type="entry name" value="PAC"/>
    <property type="match status" value="1"/>
</dbReference>
<comment type="caution">
    <text evidence="2">The sequence shown here is derived from an EMBL/GenBank/DDBJ whole genome shotgun (WGS) entry which is preliminary data.</text>
</comment>